<dbReference type="InParanoid" id="A0A067NCP6"/>
<dbReference type="HOGENOM" id="CLU_1440834_0_0_1"/>
<protein>
    <submittedName>
        <fullName evidence="1">Uncharacterized protein</fullName>
    </submittedName>
</protein>
<evidence type="ECO:0000313" key="1">
    <source>
        <dbReference type="EMBL" id="KDQ21566.1"/>
    </source>
</evidence>
<evidence type="ECO:0000313" key="2">
    <source>
        <dbReference type="Proteomes" id="UP000027195"/>
    </source>
</evidence>
<sequence length="194" mass="22220">MHDLFKVSENDRLFWDEFETMNQVIQQVTASLPSVYEESRFEAEAAHVRSRTKEIDHYNATYHFLMCDATICLHSRRARAGNYTSRDACIAASWRMMPVLRQILGQAMSSFDFSYMVVIFTHMFREFGTEHSRLLAMGEFEGARIIVPELTVLSVALRRHAEGISLARKSMINILLPSRIPGGAGQRRKAAFLL</sequence>
<reference evidence="2" key="1">
    <citation type="journal article" date="2014" name="Proc. Natl. Acad. Sci. U.S.A.">
        <title>Extensive sampling of basidiomycete genomes demonstrates inadequacy of the white-rot/brown-rot paradigm for wood decay fungi.</title>
        <authorList>
            <person name="Riley R."/>
            <person name="Salamov A.A."/>
            <person name="Brown D.W."/>
            <person name="Nagy L.G."/>
            <person name="Floudas D."/>
            <person name="Held B.W."/>
            <person name="Levasseur A."/>
            <person name="Lombard V."/>
            <person name="Morin E."/>
            <person name="Otillar R."/>
            <person name="Lindquist E.A."/>
            <person name="Sun H."/>
            <person name="LaButti K.M."/>
            <person name="Schmutz J."/>
            <person name="Jabbour D."/>
            <person name="Luo H."/>
            <person name="Baker S.E."/>
            <person name="Pisabarro A.G."/>
            <person name="Walton J.D."/>
            <person name="Blanchette R.A."/>
            <person name="Henrissat B."/>
            <person name="Martin F."/>
            <person name="Cullen D."/>
            <person name="Hibbett D.S."/>
            <person name="Grigoriev I.V."/>
        </authorList>
    </citation>
    <scope>NUCLEOTIDE SEQUENCE [LARGE SCALE GENOMIC DNA]</scope>
    <source>
        <strain evidence="2">FD-172 SS1</strain>
    </source>
</reference>
<name>A0A067NCP6_BOTB1</name>
<proteinExistence type="predicted"/>
<dbReference type="EMBL" id="KL198016">
    <property type="protein sequence ID" value="KDQ21566.1"/>
    <property type="molecule type" value="Genomic_DNA"/>
</dbReference>
<keyword evidence="2" id="KW-1185">Reference proteome</keyword>
<dbReference type="AlphaFoldDB" id="A0A067NCP6"/>
<gene>
    <name evidence="1" type="ORF">BOTBODRAFT_207317</name>
</gene>
<organism evidence="1 2">
    <name type="scientific">Botryobasidium botryosum (strain FD-172 SS1)</name>
    <dbReference type="NCBI Taxonomy" id="930990"/>
    <lineage>
        <taxon>Eukaryota</taxon>
        <taxon>Fungi</taxon>
        <taxon>Dikarya</taxon>
        <taxon>Basidiomycota</taxon>
        <taxon>Agaricomycotina</taxon>
        <taxon>Agaricomycetes</taxon>
        <taxon>Cantharellales</taxon>
        <taxon>Botryobasidiaceae</taxon>
        <taxon>Botryobasidium</taxon>
    </lineage>
</organism>
<accession>A0A067NCP6</accession>
<dbReference type="Proteomes" id="UP000027195">
    <property type="component" value="Unassembled WGS sequence"/>
</dbReference>